<sequence length="406" mass="46586">MFEFLRKSEKKEVKPYNKVVLENWIENTCPPVGYIRLSDSPEVKSGIEKIAEIVSLMTIHLMNNTENGDKRVKNGLSRKIDINPNKYMSRQLFISWIVQEMLLNGNALVLPKIRYRSDTNYLEDLIPIPYSKYSIESSAKDYGYVVRTYEKFNKQKIYEDDEILNFRFNPDISKPWIGKSQEVILRDFIDNLGQANKTTKDFMQNKMIPNIIVKVQGMTDNMNTEKGRDELEKRFLQRSKSGQPWIIPSELMAVEQIKPITLQDIAIDKTVKLNKESVASILGIPAFLLGVGQFNQSEYNNFVKTKVSVICKAIEQELTKKILISQDLYFKFNIASLLNYDLPELANVFGNLYKLGVVTGNEVRDKLGMSTIDGLDELVILENFIPKDKIGNQSKINEKTLQEGGV</sequence>
<protein>
    <submittedName>
        <fullName evidence="1">Phage portal protein</fullName>
    </submittedName>
</protein>
<proteinExistence type="predicted"/>
<accession>A0ABW9F735</accession>
<dbReference type="NCBIfam" id="TIGR01537">
    <property type="entry name" value="portal_HK97"/>
    <property type="match status" value="1"/>
</dbReference>
<gene>
    <name evidence="1" type="ORF">ABGF40_06185</name>
</gene>
<evidence type="ECO:0000313" key="1">
    <source>
        <dbReference type="EMBL" id="MFM1525262.1"/>
    </source>
</evidence>
<evidence type="ECO:0000313" key="2">
    <source>
        <dbReference type="Proteomes" id="UP001629536"/>
    </source>
</evidence>
<reference evidence="1 2" key="1">
    <citation type="journal article" date="2024" name="Front. Microbiol.">
        <title>Pangenomic and biochemical analyses of Helcococcus ovis reveal widespread tetracycline resistance and a novel bacterial species, Helcococcus bovis.</title>
        <authorList>
            <person name="Cunha F."/>
            <person name="Zhai Y."/>
            <person name="Casaro S."/>
            <person name="Jones K.L."/>
            <person name="Hernandez M."/>
            <person name="Bisinotto R.S."/>
            <person name="Kariyawasam S."/>
            <person name="Brown M.B."/>
            <person name="Phillips A."/>
            <person name="Jeong K.C."/>
            <person name="Galvao K.N."/>
        </authorList>
    </citation>
    <scope>NUCLEOTIDE SEQUENCE [LARGE SCALE GENOMIC DNA]</scope>
    <source>
        <strain evidence="1 2">KG197</strain>
    </source>
</reference>
<keyword evidence="2" id="KW-1185">Reference proteome</keyword>
<dbReference type="InterPro" id="IPR006427">
    <property type="entry name" value="Portal_HK97"/>
</dbReference>
<dbReference type="EMBL" id="JBFNFH010000014">
    <property type="protein sequence ID" value="MFM1525262.1"/>
    <property type="molecule type" value="Genomic_DNA"/>
</dbReference>
<dbReference type="Pfam" id="PF04860">
    <property type="entry name" value="Phage_portal"/>
    <property type="match status" value="1"/>
</dbReference>
<dbReference type="RefSeq" id="WP_408126755.1">
    <property type="nucleotide sequence ID" value="NZ_JBFNFH010000014.1"/>
</dbReference>
<organism evidence="1 2">
    <name type="scientific">Helcococcus bovis</name>
    <dbReference type="NCBI Taxonomy" id="3153252"/>
    <lineage>
        <taxon>Bacteria</taxon>
        <taxon>Bacillati</taxon>
        <taxon>Bacillota</taxon>
        <taxon>Tissierellia</taxon>
        <taxon>Tissierellales</taxon>
        <taxon>Peptoniphilaceae</taxon>
        <taxon>Helcococcus</taxon>
    </lineage>
</organism>
<comment type="caution">
    <text evidence="1">The sequence shown here is derived from an EMBL/GenBank/DDBJ whole genome shotgun (WGS) entry which is preliminary data.</text>
</comment>
<dbReference type="InterPro" id="IPR006944">
    <property type="entry name" value="Phage/GTA_portal"/>
</dbReference>
<dbReference type="Proteomes" id="UP001629536">
    <property type="component" value="Unassembled WGS sequence"/>
</dbReference>
<name>A0ABW9F735_9FIRM</name>